<keyword evidence="1" id="KW-0472">Membrane</keyword>
<dbReference type="PANTHER" id="PTHR33385:SF4">
    <property type="entry name" value="PROTEIN XRI1"/>
    <property type="match status" value="1"/>
</dbReference>
<keyword evidence="1" id="KW-1133">Transmembrane helix</keyword>
<keyword evidence="3" id="KW-1185">Reference proteome</keyword>
<protein>
    <submittedName>
        <fullName evidence="2">Uncharacterized protein</fullName>
    </submittedName>
</protein>
<organism evidence="2 3">
    <name type="scientific">Populus tomentosa</name>
    <name type="common">Chinese white poplar</name>
    <dbReference type="NCBI Taxonomy" id="118781"/>
    <lineage>
        <taxon>Eukaryota</taxon>
        <taxon>Viridiplantae</taxon>
        <taxon>Streptophyta</taxon>
        <taxon>Embryophyta</taxon>
        <taxon>Tracheophyta</taxon>
        <taxon>Spermatophyta</taxon>
        <taxon>Magnoliopsida</taxon>
        <taxon>eudicotyledons</taxon>
        <taxon>Gunneridae</taxon>
        <taxon>Pentapetalae</taxon>
        <taxon>rosids</taxon>
        <taxon>fabids</taxon>
        <taxon>Malpighiales</taxon>
        <taxon>Salicaceae</taxon>
        <taxon>Saliceae</taxon>
        <taxon>Populus</taxon>
    </lineage>
</organism>
<dbReference type="PANTHER" id="PTHR33385">
    <property type="entry name" value="PROTEIN XRI1"/>
    <property type="match status" value="1"/>
</dbReference>
<dbReference type="Proteomes" id="UP000886885">
    <property type="component" value="Chromosome 14D"/>
</dbReference>
<name>A0A8X7Y9V5_POPTO</name>
<dbReference type="AlphaFoldDB" id="A0A8X7Y9V5"/>
<feature type="transmembrane region" description="Helical" evidence="1">
    <location>
        <begin position="194"/>
        <end position="215"/>
    </location>
</feature>
<gene>
    <name evidence="2" type="ORF">POTOM_048856</name>
</gene>
<dbReference type="GO" id="GO:0007140">
    <property type="term" value="P:male meiotic nuclear division"/>
    <property type="evidence" value="ECO:0007669"/>
    <property type="project" value="InterPro"/>
</dbReference>
<dbReference type="OrthoDB" id="1913204at2759"/>
<dbReference type="GO" id="GO:0007143">
    <property type="term" value="P:female meiotic nuclear division"/>
    <property type="evidence" value="ECO:0007669"/>
    <property type="project" value="InterPro"/>
</dbReference>
<reference evidence="2" key="1">
    <citation type="journal article" date="2020" name="bioRxiv">
        <title>Hybrid origin of Populus tomentosa Carr. identified through genome sequencing and phylogenomic analysis.</title>
        <authorList>
            <person name="An X."/>
            <person name="Gao K."/>
            <person name="Chen Z."/>
            <person name="Li J."/>
            <person name="Yang X."/>
            <person name="Yang X."/>
            <person name="Zhou J."/>
            <person name="Guo T."/>
            <person name="Zhao T."/>
            <person name="Huang S."/>
            <person name="Miao D."/>
            <person name="Khan W.U."/>
            <person name="Rao P."/>
            <person name="Ye M."/>
            <person name="Lei B."/>
            <person name="Liao W."/>
            <person name="Wang J."/>
            <person name="Ji L."/>
            <person name="Li Y."/>
            <person name="Guo B."/>
            <person name="Mustafa N.S."/>
            <person name="Li S."/>
            <person name="Yun Q."/>
            <person name="Keller S.R."/>
            <person name="Mao J."/>
            <person name="Zhang R."/>
            <person name="Strauss S.H."/>
        </authorList>
    </citation>
    <scope>NUCLEOTIDE SEQUENCE</scope>
    <source>
        <strain evidence="2">GM15</strain>
        <tissue evidence="2">Leaf</tissue>
    </source>
</reference>
<comment type="caution">
    <text evidence="2">The sequence shown here is derived from an EMBL/GenBank/DDBJ whole genome shotgun (WGS) entry which is preliminary data.</text>
</comment>
<evidence type="ECO:0000256" key="1">
    <source>
        <dbReference type="SAM" id="Phobius"/>
    </source>
</evidence>
<feature type="transmembrane region" description="Helical" evidence="1">
    <location>
        <begin position="21"/>
        <end position="40"/>
    </location>
</feature>
<evidence type="ECO:0000313" key="2">
    <source>
        <dbReference type="EMBL" id="KAG6748918.1"/>
    </source>
</evidence>
<keyword evidence="1" id="KW-0812">Transmembrane</keyword>
<feature type="transmembrane region" description="Helical" evidence="1">
    <location>
        <begin position="117"/>
        <end position="135"/>
    </location>
</feature>
<sequence length="317" mass="36371">MWALNIVAMGNNGAGNVTSAVFKNISMVLLMYSCSYYYYYYYYYFLIDISQCLWDEVTPNGEDLSNMLDETTPVKACGDLAYHVDHDGGVLVPTSFFPFPFCINVHSIYFRERISPLYSLVFVLNISIIYVFGSILRRQKSHLKKFSHKHHSGILLIKISAMTLLSLKLMWFRSVLLGHLEMLFLKISFDDMEVSLLEVIEFDIFLTLFWFLFPFGQQRRKSKIKHRSMKPFIQTPTKLAISVAYQFAFIKPCGVHGDVTLNEINQRIRTPPSKAKLRDEEPVVYPMSAFSGKPVVGKTKIRTEGGKGSITIMRTKG</sequence>
<dbReference type="InterPro" id="IPR039933">
    <property type="entry name" value="XRI1"/>
</dbReference>
<evidence type="ECO:0000313" key="3">
    <source>
        <dbReference type="Proteomes" id="UP000886885"/>
    </source>
</evidence>
<feature type="transmembrane region" description="Helical" evidence="1">
    <location>
        <begin position="155"/>
        <end position="174"/>
    </location>
</feature>
<accession>A0A8X7Y9V5</accession>
<proteinExistence type="predicted"/>
<dbReference type="EMBL" id="JAAWWB010000028">
    <property type="protein sequence ID" value="KAG6748918.1"/>
    <property type="molecule type" value="Genomic_DNA"/>
</dbReference>